<comment type="caution">
    <text evidence="6">The sequence shown here is derived from an EMBL/GenBank/DDBJ whole genome shotgun (WGS) entry which is preliminary data.</text>
</comment>
<evidence type="ECO:0000313" key="6">
    <source>
        <dbReference type="EMBL" id="RMX57986.1"/>
    </source>
</evidence>
<name>A0A3M6UWA9_POCDA</name>
<dbReference type="PANTHER" id="PTHR46545:SF1">
    <property type="entry name" value="LEUCINE-RICH REPEAT-CONTAINING PROTEIN 51"/>
    <property type="match status" value="1"/>
</dbReference>
<dbReference type="InterPro" id="IPR032675">
    <property type="entry name" value="LRR_dom_sf"/>
</dbReference>
<accession>A0A3M6UWA9</accession>
<proteinExistence type="predicted"/>
<keyword evidence="4" id="KW-0433">Leucine-rich repeat</keyword>
<dbReference type="AlphaFoldDB" id="A0A3M6UWA9"/>
<sequence length="230" mass="26069">VSADLTETLRFVGIATERENVTTYHGFADFLKLELRTQCLERIGVEKEETMSSKNKPKASSAIDAANELSSPLDFSFKALEGVQDALEEEPRPVRHKIERTEGSGQFKSNSVRFCNNNISNLENLSSTLEQLLENPLELAWLDLSFNDISTIDKILNLHANSIEKLSEVDKLAELPELISLTLHGNDIEDLPSYKQHIISTLPRLKTLDYTPITNQNRADARTWRENCRR</sequence>
<evidence type="ECO:0000256" key="4">
    <source>
        <dbReference type="ARBA" id="ARBA00022614"/>
    </source>
</evidence>
<dbReference type="SUPFAM" id="SSF52058">
    <property type="entry name" value="L domain-like"/>
    <property type="match status" value="1"/>
</dbReference>
<reference evidence="6 7" key="1">
    <citation type="journal article" date="2018" name="Sci. Rep.">
        <title>Comparative analysis of the Pocillopora damicornis genome highlights role of immune system in coral evolution.</title>
        <authorList>
            <person name="Cunning R."/>
            <person name="Bay R.A."/>
            <person name="Gillette P."/>
            <person name="Baker A.C."/>
            <person name="Traylor-Knowles N."/>
        </authorList>
    </citation>
    <scope>NUCLEOTIDE SEQUENCE [LARGE SCALE GENOMIC DNA]</scope>
    <source>
        <strain evidence="6">RSMAS</strain>
        <tissue evidence="6">Whole animal</tissue>
    </source>
</reference>
<dbReference type="STRING" id="46731.A0A3M6UWA9"/>
<dbReference type="Gene3D" id="3.80.10.10">
    <property type="entry name" value="Ribonuclease Inhibitor"/>
    <property type="match status" value="1"/>
</dbReference>
<evidence type="ECO:0000313" key="7">
    <source>
        <dbReference type="Proteomes" id="UP000275408"/>
    </source>
</evidence>
<evidence type="ECO:0000256" key="5">
    <source>
        <dbReference type="ARBA" id="ARBA00022737"/>
    </source>
</evidence>
<gene>
    <name evidence="6" type="ORF">pdam_00015927</name>
</gene>
<feature type="non-terminal residue" evidence="6">
    <location>
        <position position="230"/>
    </location>
</feature>
<evidence type="ECO:0000256" key="1">
    <source>
        <dbReference type="ARBA" id="ARBA00004496"/>
    </source>
</evidence>
<protein>
    <recommendedName>
        <fullName evidence="2">Leucine-rich repeat-containing protein 51</fullName>
    </recommendedName>
</protein>
<organism evidence="6 7">
    <name type="scientific">Pocillopora damicornis</name>
    <name type="common">Cauliflower coral</name>
    <name type="synonym">Millepora damicornis</name>
    <dbReference type="NCBI Taxonomy" id="46731"/>
    <lineage>
        <taxon>Eukaryota</taxon>
        <taxon>Metazoa</taxon>
        <taxon>Cnidaria</taxon>
        <taxon>Anthozoa</taxon>
        <taxon>Hexacorallia</taxon>
        <taxon>Scleractinia</taxon>
        <taxon>Astrocoeniina</taxon>
        <taxon>Pocilloporidae</taxon>
        <taxon>Pocillopora</taxon>
    </lineage>
</organism>
<dbReference type="Proteomes" id="UP000275408">
    <property type="component" value="Unassembled WGS sequence"/>
</dbReference>
<dbReference type="PROSITE" id="PS51450">
    <property type="entry name" value="LRR"/>
    <property type="match status" value="1"/>
</dbReference>
<keyword evidence="7" id="KW-1185">Reference proteome</keyword>
<keyword evidence="5" id="KW-0677">Repeat</keyword>
<dbReference type="InterPro" id="IPR001611">
    <property type="entry name" value="Leu-rich_rpt"/>
</dbReference>
<keyword evidence="3" id="KW-0963">Cytoplasm</keyword>
<evidence type="ECO:0000256" key="2">
    <source>
        <dbReference type="ARBA" id="ARBA00014223"/>
    </source>
</evidence>
<dbReference type="GO" id="GO:0005737">
    <property type="term" value="C:cytoplasm"/>
    <property type="evidence" value="ECO:0007669"/>
    <property type="project" value="UniProtKB-SubCell"/>
</dbReference>
<dbReference type="OrthoDB" id="676979at2759"/>
<evidence type="ECO:0000256" key="3">
    <source>
        <dbReference type="ARBA" id="ARBA00022490"/>
    </source>
</evidence>
<dbReference type="EMBL" id="RCHS01000557">
    <property type="protein sequence ID" value="RMX57986.1"/>
    <property type="molecule type" value="Genomic_DNA"/>
</dbReference>
<feature type="non-terminal residue" evidence="6">
    <location>
        <position position="1"/>
    </location>
</feature>
<comment type="subcellular location">
    <subcellularLocation>
        <location evidence="1">Cytoplasm</location>
    </subcellularLocation>
</comment>
<dbReference type="Pfam" id="PF14580">
    <property type="entry name" value="LRR_9"/>
    <property type="match status" value="1"/>
</dbReference>
<dbReference type="PANTHER" id="PTHR46545">
    <property type="entry name" value="LEUCINE-RICH REPEAT-CONTAINING PROTEIN 51"/>
    <property type="match status" value="1"/>
</dbReference>